<dbReference type="Gene3D" id="3.40.50.720">
    <property type="entry name" value="NAD(P)-binding Rossmann-like Domain"/>
    <property type="match status" value="1"/>
</dbReference>
<evidence type="ECO:0000259" key="1">
    <source>
        <dbReference type="Pfam" id="PF13460"/>
    </source>
</evidence>
<organism evidence="2 3">
    <name type="scientific">Roseateles oligotrophus</name>
    <dbReference type="NCBI Taxonomy" id="1769250"/>
    <lineage>
        <taxon>Bacteria</taxon>
        <taxon>Pseudomonadati</taxon>
        <taxon>Pseudomonadota</taxon>
        <taxon>Betaproteobacteria</taxon>
        <taxon>Burkholderiales</taxon>
        <taxon>Sphaerotilaceae</taxon>
        <taxon>Roseateles</taxon>
    </lineage>
</organism>
<comment type="caution">
    <text evidence="2">The sequence shown here is derived from an EMBL/GenBank/DDBJ whole genome shotgun (WGS) entry which is preliminary data.</text>
</comment>
<keyword evidence="3" id="KW-1185">Reference proteome</keyword>
<dbReference type="EMBL" id="JACHLP010000007">
    <property type="protein sequence ID" value="MBB4845152.1"/>
    <property type="molecule type" value="Genomic_DNA"/>
</dbReference>
<name>A0A840LET1_9BURK</name>
<dbReference type="RefSeq" id="WP_184302648.1">
    <property type="nucleotide sequence ID" value="NZ_JACHLP010000007.1"/>
</dbReference>
<proteinExistence type="predicted"/>
<dbReference type="PANTHER" id="PTHR47129:SF1">
    <property type="entry name" value="NMRA-LIKE DOMAIN-CONTAINING PROTEIN"/>
    <property type="match status" value="1"/>
</dbReference>
<dbReference type="InterPro" id="IPR016040">
    <property type="entry name" value="NAD(P)-bd_dom"/>
</dbReference>
<sequence>MAAKEIEVTGSGQSRLFVTGSTGELGRLVIGELLKRIPPGRIVAGVRSPDHEVAKQFVAQGIEIRVADYAQPETLVKAFQGIDRLLLISSSADDGRLAQHENVINAAKAAKVGLLAYTSLLHADTSALGISEDHRRTEAILAASGVPHVLLRHGWYMENHVHLIPTALQHEVVLGCAGEGRFSTASRGDFAEAAAVVLTTEGQAGRIYELAGDESYTLADFAAAISAAAGRPVAYRDMPEADYKRMLIDMKLPEVVAELIADADTGASRGELEDGAQQLSALIGRPTAAWRQAVERASTAGDGQ</sequence>
<gene>
    <name evidence="2" type="ORF">HNP55_003698</name>
</gene>
<keyword evidence="2" id="KW-0560">Oxidoreductase</keyword>
<dbReference type="AlphaFoldDB" id="A0A840LET1"/>
<reference evidence="2 3" key="1">
    <citation type="submission" date="2020-08" db="EMBL/GenBank/DDBJ databases">
        <title>Functional genomics of gut bacteria from endangered species of beetles.</title>
        <authorList>
            <person name="Carlos-Shanley C."/>
        </authorList>
    </citation>
    <scope>NUCLEOTIDE SEQUENCE [LARGE SCALE GENOMIC DNA]</scope>
    <source>
        <strain evidence="2 3">S00239</strain>
    </source>
</reference>
<dbReference type="InterPro" id="IPR052718">
    <property type="entry name" value="NmrA-type_oxidoreductase"/>
</dbReference>
<dbReference type="EC" id="1.6.5.2" evidence="2"/>
<dbReference type="PANTHER" id="PTHR47129">
    <property type="entry name" value="QUINONE OXIDOREDUCTASE 2"/>
    <property type="match status" value="1"/>
</dbReference>
<evidence type="ECO:0000313" key="2">
    <source>
        <dbReference type="EMBL" id="MBB4845152.1"/>
    </source>
</evidence>
<feature type="domain" description="NAD(P)-binding" evidence="1">
    <location>
        <begin position="20"/>
        <end position="199"/>
    </location>
</feature>
<dbReference type="Proteomes" id="UP000562027">
    <property type="component" value="Unassembled WGS sequence"/>
</dbReference>
<evidence type="ECO:0000313" key="3">
    <source>
        <dbReference type="Proteomes" id="UP000562027"/>
    </source>
</evidence>
<dbReference type="InterPro" id="IPR036291">
    <property type="entry name" value="NAD(P)-bd_dom_sf"/>
</dbReference>
<dbReference type="Pfam" id="PF13460">
    <property type="entry name" value="NAD_binding_10"/>
    <property type="match status" value="1"/>
</dbReference>
<protein>
    <submittedName>
        <fullName evidence="2">NAD(P)H dehydrogenase (Quinone)</fullName>
        <ecNumber evidence="2">1.6.5.2</ecNumber>
    </submittedName>
</protein>
<dbReference type="GO" id="GO:0003955">
    <property type="term" value="F:NAD(P)H dehydrogenase (quinone) activity"/>
    <property type="evidence" value="ECO:0007669"/>
    <property type="project" value="UniProtKB-EC"/>
</dbReference>
<dbReference type="SUPFAM" id="SSF51735">
    <property type="entry name" value="NAD(P)-binding Rossmann-fold domains"/>
    <property type="match status" value="1"/>
</dbReference>
<dbReference type="Gene3D" id="3.90.25.10">
    <property type="entry name" value="UDP-galactose 4-epimerase, domain 1"/>
    <property type="match status" value="1"/>
</dbReference>
<dbReference type="CDD" id="cd05269">
    <property type="entry name" value="TMR_SDR_a"/>
    <property type="match status" value="1"/>
</dbReference>
<accession>A0A840LET1</accession>